<reference evidence="3" key="2">
    <citation type="submission" date="2024-01" db="EMBL/GenBank/DDBJ databases">
        <title>Long-read genome sequencing of X. campestris pv. papavericola.</title>
        <authorList>
            <person name="Hussain R.M.F."/>
            <person name="Greer S."/>
            <person name="Harrison J."/>
            <person name="Grant M."/>
            <person name="Vicente J."/>
            <person name="Studholme D.J."/>
        </authorList>
    </citation>
    <scope>NUCLEOTIDE SEQUENCE</scope>
    <source>
        <strain evidence="3">NCPPB 2970</strain>
    </source>
</reference>
<evidence type="ECO:0000313" key="4">
    <source>
        <dbReference type="Proteomes" id="UP001297361"/>
    </source>
</evidence>
<feature type="domain" description="Peptidase M61 catalytic" evidence="1">
    <location>
        <begin position="379"/>
        <end position="494"/>
    </location>
</feature>
<name>A0AAJ3CF89_XANCA</name>
<protein>
    <submittedName>
        <fullName evidence="3">M61 family peptidase</fullName>
    </submittedName>
</protein>
<organism evidence="3 4">
    <name type="scientific">Xanthomonas campestris pv. papavericola</name>
    <dbReference type="NCBI Taxonomy" id="487881"/>
    <lineage>
        <taxon>Bacteria</taxon>
        <taxon>Pseudomonadati</taxon>
        <taxon>Pseudomonadota</taxon>
        <taxon>Gammaproteobacteria</taxon>
        <taxon>Lysobacterales</taxon>
        <taxon>Lysobacteraceae</taxon>
        <taxon>Xanthomonas</taxon>
    </lineage>
</organism>
<dbReference type="Gene3D" id="2.60.40.3650">
    <property type="match status" value="1"/>
</dbReference>
<sequence length="701" mass="78094">MQLIDHKQAAHTHAMAAATRLISRLDARLKGTEQQATATSAALRRALPQVSSYIQERADTPPAAFACRRVWQWCSLALCLIAVSTIAAHATTLPVQTLDVPTIAPPVDQPFAGTISLDVEQVDIAHKLFVIRERIPVQQAGAMTLLYPRWESASHGPSLSVTDLAGLTIQADGRALVWRRNTLDPHAFHLEVPPGTRMIEVQFQIVGADDVLSPDLVVVPWQRLILYPAGWYARNLRFAPSMTLPPNLRVISSLAVRDTSEDTIRFAAVSLDTLLDTPVYAARHARQLPLSAPGQPPISLNLIARRPEDLTIASERVAALRRMLEQASTVFGAAPFQQYTFQARMEDDGSAGGTEHRASSEISLPSTYFSEWDNQLNNRDIFAHEFVHAWNGLYRTPADLWAPTPNTPQSGSLLWVYEGQTEFWGRVLAARSGLRTREQTLDRLAIDAAEIANRPGRAWRPLSDDVNYPAFMLRRAVPWRDWQRRKDYYLEGVMLWLDVDAQLRQHSGGQRGIDEFARLFFAGATPNAPARTYVFDDVVNALNTVGPDDWAGFLRRWLDGHDELDPTAGLARHGWRLAYAETATETYRQNEHELGVTDLTYSIGLSVSANGKVRAIAWNGPAYRAGIGPQTTLVSIGEAPFTPQRLLDAVRHAAQVPVNLTFEQDGRRVTHTLDYRGTLRYPRLERITGQPDHLTSLLAPR</sequence>
<dbReference type="InterPro" id="IPR040756">
    <property type="entry name" value="Peptidase_M61_N"/>
</dbReference>
<reference evidence="3" key="1">
    <citation type="submission" date="2021-10" db="EMBL/GenBank/DDBJ databases">
        <authorList>
            <person name="Hussein R."/>
            <person name="Harrison J."/>
            <person name="Studholme D.J."/>
            <person name="Vicente J."/>
            <person name="Grant M."/>
        </authorList>
    </citation>
    <scope>NUCLEOTIDE SEQUENCE</scope>
    <source>
        <strain evidence="3">NCPPB 2970</strain>
    </source>
</reference>
<accession>A0AAJ3CF89</accession>
<dbReference type="Gene3D" id="1.10.390.10">
    <property type="entry name" value="Neutral Protease Domain 2"/>
    <property type="match status" value="1"/>
</dbReference>
<dbReference type="SUPFAM" id="SSF55486">
    <property type="entry name" value="Metalloproteases ('zincins'), catalytic domain"/>
    <property type="match status" value="1"/>
</dbReference>
<dbReference type="AlphaFoldDB" id="A0AAJ3CF89"/>
<dbReference type="RefSeq" id="WP_228426400.1">
    <property type="nucleotide sequence ID" value="NZ_JAJFNJ020000003.1"/>
</dbReference>
<dbReference type="Pfam" id="PF17899">
    <property type="entry name" value="Peptidase_M61_N"/>
    <property type="match status" value="1"/>
</dbReference>
<dbReference type="EMBL" id="JAJFNJ020000003">
    <property type="protein sequence ID" value="MEC3889728.1"/>
    <property type="molecule type" value="Genomic_DNA"/>
</dbReference>
<dbReference type="Proteomes" id="UP001297361">
    <property type="component" value="Unassembled WGS sequence"/>
</dbReference>
<dbReference type="InterPro" id="IPR007963">
    <property type="entry name" value="Peptidase_M61_catalytic"/>
</dbReference>
<feature type="domain" description="Peptidase M61 N-terminal" evidence="2">
    <location>
        <begin position="117"/>
        <end position="282"/>
    </location>
</feature>
<dbReference type="InterPro" id="IPR027268">
    <property type="entry name" value="Peptidase_M4/M1_CTD_sf"/>
</dbReference>
<evidence type="ECO:0000313" key="3">
    <source>
        <dbReference type="EMBL" id="MEC3889728.1"/>
    </source>
</evidence>
<proteinExistence type="predicted"/>
<dbReference type="Pfam" id="PF05299">
    <property type="entry name" value="Peptidase_M61"/>
    <property type="match status" value="1"/>
</dbReference>
<evidence type="ECO:0000259" key="1">
    <source>
        <dbReference type="Pfam" id="PF05299"/>
    </source>
</evidence>
<evidence type="ECO:0000259" key="2">
    <source>
        <dbReference type="Pfam" id="PF17899"/>
    </source>
</evidence>
<gene>
    <name evidence="3" type="ORF">LLE72_018730</name>
</gene>
<comment type="caution">
    <text evidence="3">The sequence shown here is derived from an EMBL/GenBank/DDBJ whole genome shotgun (WGS) entry which is preliminary data.</text>
</comment>